<protein>
    <submittedName>
        <fullName evidence="4">Glycoside hydrolase family 57 protein</fullName>
    </submittedName>
</protein>
<dbReference type="EMBL" id="JAGQLL010000057">
    <property type="protein sequence ID" value="MCA9380409.1"/>
    <property type="molecule type" value="Genomic_DNA"/>
</dbReference>
<comment type="caution">
    <text evidence="4">The sequence shown here is derived from an EMBL/GenBank/DDBJ whole genome shotgun (WGS) entry which is preliminary data.</text>
</comment>
<dbReference type="Proteomes" id="UP000745577">
    <property type="component" value="Unassembled WGS sequence"/>
</dbReference>
<evidence type="ECO:0000256" key="2">
    <source>
        <dbReference type="ARBA" id="ARBA00023277"/>
    </source>
</evidence>
<evidence type="ECO:0000313" key="4">
    <source>
        <dbReference type="EMBL" id="MCA9380409.1"/>
    </source>
</evidence>
<keyword evidence="4" id="KW-0378">Hydrolase</keyword>
<dbReference type="PANTHER" id="PTHR36306">
    <property type="entry name" value="ALPHA-AMYLASE-RELATED-RELATED"/>
    <property type="match status" value="1"/>
</dbReference>
<dbReference type="PANTHER" id="PTHR36306:SF1">
    <property type="entry name" value="ALPHA-AMYLASE-RELATED"/>
    <property type="match status" value="1"/>
</dbReference>
<dbReference type="GO" id="GO:0005975">
    <property type="term" value="P:carbohydrate metabolic process"/>
    <property type="evidence" value="ECO:0007669"/>
    <property type="project" value="InterPro"/>
</dbReference>
<dbReference type="GO" id="GO:0016787">
    <property type="term" value="F:hydrolase activity"/>
    <property type="evidence" value="ECO:0007669"/>
    <property type="project" value="UniProtKB-KW"/>
</dbReference>
<dbReference type="AlphaFoldDB" id="A0A955I9L9"/>
<feature type="domain" description="Glycoside hydrolase family 57 N-terminal" evidence="3">
    <location>
        <begin position="14"/>
        <end position="320"/>
    </location>
</feature>
<comment type="similarity">
    <text evidence="1">Belongs to the glycosyl hydrolase 57 family.</text>
</comment>
<name>A0A955I9L9_9BACT</name>
<dbReference type="Pfam" id="PF03065">
    <property type="entry name" value="Glyco_hydro_57"/>
    <property type="match status" value="1"/>
</dbReference>
<sequence length="439" mass="52535">MSNKENNYKKSVCFYFQVHQPLRLTQFNYFNKGNTKGYFRGDLPHTNKFFIEKVGKKSYHPTNNLLLDLLAKHKEFKCSFSISGIALEQFEKYDPSLIESFQSLVKTRRVELLSETYYHSLSWIYSKQEFAEQIILHRKKIYKLFKKRPKVFRNTELIYNNELANFIRKMGFDAILAEGWDYYLKSKSPNFVYNAPKFDLHPEDEKIIKNYKIKDRANRKIALLLKNYKLSDDIAFRFSDINWKEHPLSVEKFVDWVEQTDGETINLFMDYETFGEHQWEDSGIFKFLELLPAELIRRGIGFRTPSETVRDFEARDEIDIHNLISWADIERDLSAWLGNKMQRHAADQIYKYEQLVKSAINTISDKLTKRKLLSTWRKLQTSDHFYYMSTKYWNDGDIHKYFSPYESPYDAYINYMNVVGDFSDKLKQMVSYKSYLKND</sequence>
<evidence type="ECO:0000313" key="5">
    <source>
        <dbReference type="Proteomes" id="UP000745577"/>
    </source>
</evidence>
<keyword evidence="2" id="KW-0119">Carbohydrate metabolism</keyword>
<evidence type="ECO:0000256" key="1">
    <source>
        <dbReference type="ARBA" id="ARBA00006821"/>
    </source>
</evidence>
<organism evidence="4 5">
    <name type="scientific">Candidatus Dojkabacteria bacterium</name>
    <dbReference type="NCBI Taxonomy" id="2099670"/>
    <lineage>
        <taxon>Bacteria</taxon>
        <taxon>Candidatus Dojkabacteria</taxon>
    </lineage>
</organism>
<reference evidence="4" key="1">
    <citation type="submission" date="2020-04" db="EMBL/GenBank/DDBJ databases">
        <authorList>
            <person name="Zhang T."/>
        </authorList>
    </citation>
    <scope>NUCLEOTIDE SEQUENCE</scope>
    <source>
        <strain evidence="4">HKST-UBA15</strain>
    </source>
</reference>
<dbReference type="SUPFAM" id="SSF88713">
    <property type="entry name" value="Glycoside hydrolase/deacetylase"/>
    <property type="match status" value="1"/>
</dbReference>
<proteinExistence type="inferred from homology"/>
<evidence type="ECO:0000259" key="3">
    <source>
        <dbReference type="Pfam" id="PF03065"/>
    </source>
</evidence>
<dbReference type="InterPro" id="IPR011330">
    <property type="entry name" value="Glyco_hydro/deAcase_b/a-brl"/>
</dbReference>
<dbReference type="InterPro" id="IPR004300">
    <property type="entry name" value="Glyco_hydro_57_N"/>
</dbReference>
<reference evidence="4" key="2">
    <citation type="journal article" date="2021" name="Microbiome">
        <title>Successional dynamics and alternative stable states in a saline activated sludge microbial community over 9 years.</title>
        <authorList>
            <person name="Wang Y."/>
            <person name="Ye J."/>
            <person name="Ju F."/>
            <person name="Liu L."/>
            <person name="Boyd J.A."/>
            <person name="Deng Y."/>
            <person name="Parks D.H."/>
            <person name="Jiang X."/>
            <person name="Yin X."/>
            <person name="Woodcroft B.J."/>
            <person name="Tyson G.W."/>
            <person name="Hugenholtz P."/>
            <person name="Polz M.F."/>
            <person name="Zhang T."/>
        </authorList>
    </citation>
    <scope>NUCLEOTIDE SEQUENCE</scope>
    <source>
        <strain evidence="4">HKST-UBA15</strain>
    </source>
</reference>
<accession>A0A955I9L9</accession>
<dbReference type="Gene3D" id="3.20.110.20">
    <property type="match status" value="1"/>
</dbReference>
<dbReference type="InterPro" id="IPR052046">
    <property type="entry name" value="GH57_Enzymes"/>
</dbReference>
<gene>
    <name evidence="4" type="ORF">KC675_04485</name>
</gene>
<dbReference type="CDD" id="cd10795">
    <property type="entry name" value="GH57N_MJA1_like"/>
    <property type="match status" value="1"/>
</dbReference>